<organism evidence="1">
    <name type="scientific">Vibrio parahaemolyticus</name>
    <dbReference type="NCBI Taxonomy" id="670"/>
    <lineage>
        <taxon>Bacteria</taxon>
        <taxon>Pseudomonadati</taxon>
        <taxon>Pseudomonadota</taxon>
        <taxon>Gammaproteobacteria</taxon>
        <taxon>Vibrionales</taxon>
        <taxon>Vibrionaceae</taxon>
        <taxon>Vibrio</taxon>
    </lineage>
</organism>
<reference evidence="1" key="2">
    <citation type="submission" date="2019-12" db="EMBL/GenBank/DDBJ databases">
        <authorList>
            <consortium name="NCBI Pathogen Detection Project"/>
        </authorList>
    </citation>
    <scope>NUCLEOTIDE SEQUENCE</scope>
    <source>
        <strain evidence="1">1930</strain>
    </source>
</reference>
<name>A0A656SL79_VIBPH</name>
<evidence type="ECO:0000313" key="1">
    <source>
        <dbReference type="EMBL" id="HAS6680004.1"/>
    </source>
</evidence>
<sequence>MSQRNPRHRSAEFAHHTTYQESLESRLCRLHIRVLCLGKLPDKYLAVLEKFNKYNRDESRLKAKERDDLEVIQSYLEEYGLPQRKKNGKPMKWITYFQMRILLAFCDFIDDPRRCHQGRLMGLHQCKSGMKTLQAKQRLAIVQVVTAMFCTMNVDGYRIGRYADKSKNEQPILDENGNELLRGVTHYELRGLFTQIWRQPISKTKYTDVVKMLKLSGFLEVESCYLAQPEAAVLREELREQGANDEAIEAIPSIKSQAAYKWFTHQFIEIFGIHFQDKMKESLAQAKESMIAKRLSNIYATYSPFSDGFWTKKRKEYLWRLNQLRYPQGRPPDINPYGDDVLPELVTSWH</sequence>
<dbReference type="RefSeq" id="WP_024699801.1">
    <property type="nucleotide sequence ID" value="NZ_CP133896.1"/>
</dbReference>
<dbReference type="EMBL" id="DACQKT010000022">
    <property type="protein sequence ID" value="HAS6680004.1"/>
    <property type="molecule type" value="Genomic_DNA"/>
</dbReference>
<gene>
    <name evidence="1" type="ORF">I7278_24805</name>
</gene>
<protein>
    <submittedName>
        <fullName evidence="1">Uncharacterized protein</fullName>
    </submittedName>
</protein>
<dbReference type="AlphaFoldDB" id="A0A656SL79"/>
<comment type="caution">
    <text evidence="1">The sequence shown here is derived from an EMBL/GenBank/DDBJ whole genome shotgun (WGS) entry which is preliminary data.</text>
</comment>
<reference evidence="1" key="1">
    <citation type="journal article" date="2018" name="Genome Biol.">
        <title>SKESA: strategic k-mer extension for scrupulous assemblies.</title>
        <authorList>
            <person name="Souvorov A."/>
            <person name="Agarwala R."/>
            <person name="Lipman D.J."/>
        </authorList>
    </citation>
    <scope>NUCLEOTIDE SEQUENCE</scope>
    <source>
        <strain evidence="1">1930</strain>
    </source>
</reference>
<proteinExistence type="predicted"/>
<accession>A0A656SL79</accession>
<dbReference type="Proteomes" id="UP000856022">
    <property type="component" value="Unassembled WGS sequence"/>
</dbReference>